<evidence type="ECO:0000313" key="9">
    <source>
        <dbReference type="EMBL" id="MBP1932230.1"/>
    </source>
</evidence>
<comment type="caution">
    <text evidence="9">The sequence shown here is derived from an EMBL/GenBank/DDBJ whole genome shotgun (WGS) entry which is preliminary data.</text>
</comment>
<dbReference type="Gene3D" id="3.40.980.20">
    <property type="entry name" value="Four-carbon acid sugar kinase, nucleotide binding domain"/>
    <property type="match status" value="1"/>
</dbReference>
<evidence type="ECO:0000256" key="3">
    <source>
        <dbReference type="ARBA" id="ARBA00022741"/>
    </source>
</evidence>
<dbReference type="InterPro" id="IPR010737">
    <property type="entry name" value="4-carb_acid_sugar_kinase_N"/>
</dbReference>
<keyword evidence="3" id="KW-0547">Nucleotide-binding</keyword>
<reference evidence="9 10" key="1">
    <citation type="submission" date="2021-03" db="EMBL/GenBank/DDBJ databases">
        <title>Genomic Encyclopedia of Type Strains, Phase IV (KMG-IV): sequencing the most valuable type-strain genomes for metagenomic binning, comparative biology and taxonomic classification.</title>
        <authorList>
            <person name="Goeker M."/>
        </authorList>
    </citation>
    <scope>NUCLEOTIDE SEQUENCE [LARGE SCALE GENOMIC DNA]</scope>
    <source>
        <strain evidence="9 10">DSM 24738</strain>
    </source>
</reference>
<sequence length="437" mass="47988">MNLLLCYYGDDFTGSTDSMEGLALHGIKTMLFLQPPTAEQLEQFPDLQCFGVAGTSRSMKPEQMEQQLLPIFQQLQQTPIVHYKVCSTFDSSPEIGSIGKVIDMAKTQFTKSRVIPLLVGAPSLRRYTVFGNHFATVGEETHRLDRHPTMSRHPVTPMDEGDLRIHLNKQTDSKIGLMDILDLEGDLEKVTSRYEQRLQEHPDVLLFDVLDSDRLEKAGSLIWREAKHQPLFVVGSSGVQYALAAAWQKQGLISGTHSMKPAQPTDQLLAISGSCSPVTQGQIEWALENGFHGIRIPMEVSNNWEAILQEALTAINQGRNVILYSALGPMDPSIAENRARGLTASASGKFLGQQLGNLARRIIEESSIRRIAFAGGDTSSHAVSELGIFALEMIAPLAPGSPLCQCYSTDPRIDGLEITLKGGQVGERSFFGKVLQG</sequence>
<comment type="similarity">
    <text evidence="1">Belongs to the four-carbon acid sugar kinase family.</text>
</comment>
<feature type="domain" description="Four-carbon acid sugar kinase N-terminal" evidence="7">
    <location>
        <begin position="6"/>
        <end position="243"/>
    </location>
</feature>
<dbReference type="InterPro" id="IPR037051">
    <property type="entry name" value="4-carb_acid_sugar_kinase_N_sf"/>
</dbReference>
<dbReference type="RefSeq" id="WP_209810283.1">
    <property type="nucleotide sequence ID" value="NZ_JAGGKT010000005.1"/>
</dbReference>
<dbReference type="Pfam" id="PF07005">
    <property type="entry name" value="SBD_N"/>
    <property type="match status" value="1"/>
</dbReference>
<name>A0ABS4GQR6_9BACL</name>
<keyword evidence="5" id="KW-0067">ATP-binding</keyword>
<dbReference type="EMBL" id="JAGGKT010000005">
    <property type="protein sequence ID" value="MBP1932230.1"/>
    <property type="molecule type" value="Genomic_DNA"/>
</dbReference>
<evidence type="ECO:0000256" key="5">
    <source>
        <dbReference type="ARBA" id="ARBA00022840"/>
    </source>
</evidence>
<dbReference type="Pfam" id="PF17042">
    <property type="entry name" value="NBD_C"/>
    <property type="match status" value="1"/>
</dbReference>
<keyword evidence="2" id="KW-0808">Transferase</keyword>
<evidence type="ECO:0000259" key="7">
    <source>
        <dbReference type="Pfam" id="PF07005"/>
    </source>
</evidence>
<keyword evidence="10" id="KW-1185">Reference proteome</keyword>
<dbReference type="InterPro" id="IPR031475">
    <property type="entry name" value="NBD_C"/>
</dbReference>
<evidence type="ECO:0000259" key="8">
    <source>
        <dbReference type="Pfam" id="PF17042"/>
    </source>
</evidence>
<proteinExistence type="inferred from homology"/>
<keyword evidence="4" id="KW-0418">Kinase</keyword>
<dbReference type="Proteomes" id="UP001519343">
    <property type="component" value="Unassembled WGS sequence"/>
</dbReference>
<evidence type="ECO:0000256" key="4">
    <source>
        <dbReference type="ARBA" id="ARBA00022777"/>
    </source>
</evidence>
<dbReference type="InterPro" id="IPR042213">
    <property type="entry name" value="NBD_C_sf"/>
</dbReference>
<accession>A0ABS4GQR6</accession>
<dbReference type="Gene3D" id="3.40.50.10840">
    <property type="entry name" value="Putative sugar-binding, N-terminal domain"/>
    <property type="match status" value="1"/>
</dbReference>
<organism evidence="9 10">
    <name type="scientific">Ammoniphilus resinae</name>
    <dbReference type="NCBI Taxonomy" id="861532"/>
    <lineage>
        <taxon>Bacteria</taxon>
        <taxon>Bacillati</taxon>
        <taxon>Bacillota</taxon>
        <taxon>Bacilli</taxon>
        <taxon>Bacillales</taxon>
        <taxon>Paenibacillaceae</taxon>
        <taxon>Aneurinibacillus group</taxon>
        <taxon>Ammoniphilus</taxon>
    </lineage>
</organism>
<protein>
    <submittedName>
        <fullName evidence="9">Uncharacterized protein YgbK (DUF1537 family)</fullName>
    </submittedName>
</protein>
<evidence type="ECO:0000256" key="2">
    <source>
        <dbReference type="ARBA" id="ARBA00022679"/>
    </source>
</evidence>
<keyword evidence="6" id="KW-0119">Carbohydrate metabolism</keyword>
<evidence type="ECO:0000256" key="6">
    <source>
        <dbReference type="ARBA" id="ARBA00023277"/>
    </source>
</evidence>
<feature type="domain" description="Four-carbon acid sugar kinase nucleotide binding" evidence="8">
    <location>
        <begin position="269"/>
        <end position="431"/>
    </location>
</feature>
<gene>
    <name evidence="9" type="ORF">J2Z37_002231</name>
</gene>
<evidence type="ECO:0000313" key="10">
    <source>
        <dbReference type="Proteomes" id="UP001519343"/>
    </source>
</evidence>
<dbReference type="SUPFAM" id="SSF142764">
    <property type="entry name" value="YgbK-like"/>
    <property type="match status" value="1"/>
</dbReference>
<evidence type="ECO:0000256" key="1">
    <source>
        <dbReference type="ARBA" id="ARBA00005715"/>
    </source>
</evidence>